<feature type="region of interest" description="Disordered" evidence="1">
    <location>
        <begin position="45"/>
        <end position="137"/>
    </location>
</feature>
<evidence type="ECO:0000313" key="2">
    <source>
        <dbReference type="EMBL" id="PMS22052.1"/>
    </source>
</evidence>
<dbReference type="RefSeq" id="WP_102644452.1">
    <property type="nucleotide sequence ID" value="NZ_PNYA01000004.1"/>
</dbReference>
<reference evidence="2 3" key="1">
    <citation type="submission" date="2018-01" db="EMBL/GenBank/DDBJ databases">
        <title>Whole genome analyses suggest that Burkholderia sensu lato contains two further novel genera in the rhizoxinica-symbiotica group Mycetohabitans gen. nov., and Trinickia gen. nov.: implications for the evolution of diazotrophy and nodulation in the Burkholderiaceae.</title>
        <authorList>
            <person name="Estrada-de los Santos P."/>
            <person name="Palmer M."/>
            <person name="Chavez-Ramirez B."/>
            <person name="Beukes C."/>
            <person name="Steenkamp E.T."/>
            <person name="Hirsch A.M."/>
            <person name="Manyaka P."/>
            <person name="Maluk M."/>
            <person name="Lafos M."/>
            <person name="Crook M."/>
            <person name="Gross E."/>
            <person name="Simon M.F."/>
            <person name="Bueno dos Reis Junior F."/>
            <person name="Poole P.S."/>
            <person name="Venter S.N."/>
            <person name="James E.K."/>
        </authorList>
    </citation>
    <scope>NUCLEOTIDE SEQUENCE [LARGE SCALE GENOMIC DNA]</scope>
    <source>
        <strain evidence="2 3">GIMN1.004</strain>
    </source>
</reference>
<protein>
    <submittedName>
        <fullName evidence="2">Uncharacterized protein</fullName>
    </submittedName>
</protein>
<dbReference type="NCBIfam" id="TIGR02557">
    <property type="entry name" value="HpaP"/>
    <property type="match status" value="1"/>
</dbReference>
<evidence type="ECO:0000256" key="1">
    <source>
        <dbReference type="SAM" id="MobiDB-lite"/>
    </source>
</evidence>
<sequence length="249" mass="25584">MSNRTHNARDVRILPATGATATASSRPGDVSAGAAAQFALLLAAQSGAGARSSFDASGGGGTSDQDAQDEPEQGAADSAMGDSIGGESIGPKEHTEPASPPPARDPAPQALSTSAPRTLRLQRTQGQRAPDARQTEQDAMLGRHIVHACTAAAHGDLLTRELADRIARFCSMSGAGGDSSWAVTLPMNPAVLPDTLLHLQLSPSSIAIRFETQNARASQLISDNADALRVRLADALGRHIDVDVAASSV</sequence>
<name>A0A2N7VY18_9BURK</name>
<dbReference type="AlphaFoldDB" id="A0A2N7VY18"/>
<feature type="compositionally biased region" description="Low complexity" evidence="1">
    <location>
        <begin position="117"/>
        <end position="128"/>
    </location>
</feature>
<dbReference type="Pfam" id="PF09483">
    <property type="entry name" value="HpaP"/>
    <property type="match status" value="1"/>
</dbReference>
<dbReference type="Proteomes" id="UP000235616">
    <property type="component" value="Unassembled WGS sequence"/>
</dbReference>
<feature type="compositionally biased region" description="Low complexity" evidence="1">
    <location>
        <begin position="45"/>
        <end position="54"/>
    </location>
</feature>
<accession>A0A2N7VY18</accession>
<evidence type="ECO:0000313" key="3">
    <source>
        <dbReference type="Proteomes" id="UP000235616"/>
    </source>
</evidence>
<feature type="region of interest" description="Disordered" evidence="1">
    <location>
        <begin position="1"/>
        <end position="30"/>
    </location>
</feature>
<proteinExistence type="predicted"/>
<organism evidence="2 3">
    <name type="scientific">Trinickia dabaoshanensis</name>
    <dbReference type="NCBI Taxonomy" id="564714"/>
    <lineage>
        <taxon>Bacteria</taxon>
        <taxon>Pseudomonadati</taxon>
        <taxon>Pseudomonadota</taxon>
        <taxon>Betaproteobacteria</taxon>
        <taxon>Burkholderiales</taxon>
        <taxon>Burkholderiaceae</taxon>
        <taxon>Trinickia</taxon>
    </lineage>
</organism>
<comment type="caution">
    <text evidence="2">The sequence shown here is derived from an EMBL/GenBank/DDBJ whole genome shotgun (WGS) entry which is preliminary data.</text>
</comment>
<dbReference type="InterPro" id="IPR013390">
    <property type="entry name" value="T3SS_HpaP"/>
</dbReference>
<keyword evidence="3" id="KW-1185">Reference proteome</keyword>
<dbReference type="EMBL" id="PNYA01000004">
    <property type="protein sequence ID" value="PMS22052.1"/>
    <property type="molecule type" value="Genomic_DNA"/>
</dbReference>
<gene>
    <name evidence="2" type="ORF">C0Z18_05920</name>
</gene>
<dbReference type="OrthoDB" id="8781027at2"/>